<evidence type="ECO:0000313" key="3">
    <source>
        <dbReference type="EMBL" id="CAH1002519.1"/>
    </source>
</evidence>
<feature type="transmembrane region" description="Helical" evidence="1">
    <location>
        <begin position="310"/>
        <end position="329"/>
    </location>
</feature>
<dbReference type="EMBL" id="CAKLPZ010000005">
    <property type="protein sequence ID" value="CAH1002519.1"/>
    <property type="molecule type" value="Genomic_DNA"/>
</dbReference>
<keyword evidence="3" id="KW-0012">Acyltransferase</keyword>
<feature type="transmembrane region" description="Helical" evidence="1">
    <location>
        <begin position="242"/>
        <end position="258"/>
    </location>
</feature>
<dbReference type="GO" id="GO:0016746">
    <property type="term" value="F:acyltransferase activity"/>
    <property type="evidence" value="ECO:0007669"/>
    <property type="project" value="UniProtKB-KW"/>
</dbReference>
<keyword evidence="1" id="KW-0472">Membrane</keyword>
<feature type="transmembrane region" description="Helical" evidence="1">
    <location>
        <begin position="7"/>
        <end position="25"/>
    </location>
</feature>
<feature type="transmembrane region" description="Helical" evidence="1">
    <location>
        <begin position="70"/>
        <end position="90"/>
    </location>
</feature>
<feature type="transmembrane region" description="Helical" evidence="1">
    <location>
        <begin position="31"/>
        <end position="49"/>
    </location>
</feature>
<keyword evidence="3" id="KW-0808">Transferase</keyword>
<dbReference type="Pfam" id="PF01757">
    <property type="entry name" value="Acyl_transf_3"/>
    <property type="match status" value="1"/>
</dbReference>
<keyword evidence="1" id="KW-1133">Transmembrane helix</keyword>
<feature type="transmembrane region" description="Helical" evidence="1">
    <location>
        <begin position="189"/>
        <end position="207"/>
    </location>
</feature>
<keyword evidence="4" id="KW-1185">Reference proteome</keyword>
<evidence type="ECO:0000313" key="4">
    <source>
        <dbReference type="Proteomes" id="UP000837803"/>
    </source>
</evidence>
<dbReference type="PANTHER" id="PTHR23028:SF53">
    <property type="entry name" value="ACYL_TRANSF_3 DOMAIN-CONTAINING PROTEIN"/>
    <property type="match status" value="1"/>
</dbReference>
<dbReference type="RefSeq" id="WP_238752353.1">
    <property type="nucleotide sequence ID" value="NZ_CAKLPZ010000005.1"/>
</dbReference>
<keyword evidence="1" id="KW-0812">Transmembrane</keyword>
<feature type="transmembrane region" description="Helical" evidence="1">
    <location>
        <begin position="134"/>
        <end position="153"/>
    </location>
</feature>
<dbReference type="InterPro" id="IPR050879">
    <property type="entry name" value="Acyltransferase_3"/>
</dbReference>
<name>A0ABN8F6D8_9BACT</name>
<gene>
    <name evidence="3" type="primary">oatA</name>
    <name evidence="3" type="ORF">LEM8419_03398</name>
</gene>
<dbReference type="PANTHER" id="PTHR23028">
    <property type="entry name" value="ACETYLTRANSFERASE"/>
    <property type="match status" value="1"/>
</dbReference>
<feature type="transmembrane region" description="Helical" evidence="1">
    <location>
        <begin position="219"/>
        <end position="236"/>
    </location>
</feature>
<evidence type="ECO:0000259" key="2">
    <source>
        <dbReference type="Pfam" id="PF01757"/>
    </source>
</evidence>
<proteinExistence type="predicted"/>
<accession>A0ABN8F6D8</accession>
<comment type="caution">
    <text evidence="3">The sequence shown here is derived from an EMBL/GenBank/DDBJ whole genome shotgun (WGS) entry which is preliminary data.</text>
</comment>
<evidence type="ECO:0000256" key="1">
    <source>
        <dbReference type="SAM" id="Phobius"/>
    </source>
</evidence>
<feature type="domain" description="Acyltransferase 3" evidence="2">
    <location>
        <begin position="6"/>
        <end position="326"/>
    </location>
</feature>
<dbReference type="Proteomes" id="UP000837803">
    <property type="component" value="Unassembled WGS sequence"/>
</dbReference>
<protein>
    <submittedName>
        <fullName evidence="3">O-acetyltransferase OatA</fullName>
        <ecNumber evidence="3">2.3.1.-</ecNumber>
    </submittedName>
</protein>
<feature type="transmembrane region" description="Helical" evidence="1">
    <location>
        <begin position="341"/>
        <end position="363"/>
    </location>
</feature>
<dbReference type="EC" id="2.3.1.-" evidence="3"/>
<sequence length="601" mass="68926">MKYRTDIDGLRALAVVSVILFHLGFLPNGYLGVDVFFVISGYLITSIVYRESEQDKFSITHFYMRRIRRIIPLVLFITAVAFVLGLWLMLPDDFENLCQAIVASNVSANNVLMYITSSDYWAVKNDYKPLMHTWSLGIEEQFYLLYPFLFYFFKGSKVHRVKYILIGLTALSLGAFLLQDNVAAKFYFIQYRFFELAIGGLGAIMFRDALIKNYRTGRFLLYALLAMIAVILYFPIIPSNDIKVLLTTLLTVGLLIVGKEYFDKDAFYEGLMANPVARYIGMISYSLYMWHQLIFAFARYAFLDEITPEWGIALSALTFVLSIATYYGIENVFRQRRVMSTRTVLFATATAFVVTTAGAFYVYTLGGVVKDYPELGLTRADVANDRNFFSGSSNIHIRYNEQVRQLDRGFDDLSKINTLVLGNSFGRDAANILLESAVADQLEVRYFEIGRAMEDDSLAIRMQQADKIFIGAQGPLSKDWFAELEQRYNFQIDRDKIWVIGTKDFGFSNGINYNRIDATTDFTTYRTRMEEHATERNDALKAEWQDRYIDLIELLGDGRGDILVFTPEGKFLSQDTEHLTKYGAQYIAKRLDSRLARIVES</sequence>
<dbReference type="InterPro" id="IPR002656">
    <property type="entry name" value="Acyl_transf_3_dom"/>
</dbReference>
<feature type="transmembrane region" description="Helical" evidence="1">
    <location>
        <begin position="279"/>
        <end position="298"/>
    </location>
</feature>
<feature type="transmembrane region" description="Helical" evidence="1">
    <location>
        <begin position="160"/>
        <end position="177"/>
    </location>
</feature>
<organism evidence="3 4">
    <name type="scientific">Neolewinella maritima</name>
    <dbReference type="NCBI Taxonomy" id="1383882"/>
    <lineage>
        <taxon>Bacteria</taxon>
        <taxon>Pseudomonadati</taxon>
        <taxon>Bacteroidota</taxon>
        <taxon>Saprospiria</taxon>
        <taxon>Saprospirales</taxon>
        <taxon>Lewinellaceae</taxon>
        <taxon>Neolewinella</taxon>
    </lineage>
</organism>
<reference evidence="3" key="1">
    <citation type="submission" date="2021-12" db="EMBL/GenBank/DDBJ databases">
        <authorList>
            <person name="Rodrigo-Torres L."/>
            <person name="Arahal R. D."/>
            <person name="Lucena T."/>
        </authorList>
    </citation>
    <scope>NUCLEOTIDE SEQUENCE</scope>
    <source>
        <strain evidence="3">CECT 8419</strain>
    </source>
</reference>